<dbReference type="EMBL" id="JANRMS010000167">
    <property type="protein sequence ID" value="KAJ3545042.1"/>
    <property type="molecule type" value="Genomic_DNA"/>
</dbReference>
<keyword evidence="2" id="KW-1185">Reference proteome</keyword>
<comment type="caution">
    <text evidence="1">The sequence shown here is derived from an EMBL/GenBank/DDBJ whole genome shotgun (WGS) entry which is preliminary data.</text>
</comment>
<gene>
    <name evidence="1" type="ORF">NM208_g2710</name>
</gene>
<evidence type="ECO:0000313" key="2">
    <source>
        <dbReference type="Proteomes" id="UP001148629"/>
    </source>
</evidence>
<accession>A0ACC1SRQ0</accession>
<dbReference type="Proteomes" id="UP001148629">
    <property type="component" value="Unassembled WGS sequence"/>
</dbReference>
<evidence type="ECO:0000313" key="1">
    <source>
        <dbReference type="EMBL" id="KAJ3545042.1"/>
    </source>
</evidence>
<proteinExistence type="predicted"/>
<organism evidence="1 2">
    <name type="scientific">Fusarium decemcellulare</name>
    <dbReference type="NCBI Taxonomy" id="57161"/>
    <lineage>
        <taxon>Eukaryota</taxon>
        <taxon>Fungi</taxon>
        <taxon>Dikarya</taxon>
        <taxon>Ascomycota</taxon>
        <taxon>Pezizomycotina</taxon>
        <taxon>Sordariomycetes</taxon>
        <taxon>Hypocreomycetidae</taxon>
        <taxon>Hypocreales</taxon>
        <taxon>Nectriaceae</taxon>
        <taxon>Fusarium</taxon>
        <taxon>Fusarium decemcellulare species complex</taxon>
    </lineage>
</organism>
<protein>
    <submittedName>
        <fullName evidence="1">Uncharacterized protein</fullName>
    </submittedName>
</protein>
<sequence length="2464" mass="273374">MDQLDPGLYTVAWLALLEIEARAALHLLDNRHRGRFPMGRGDDYVFQAGDICGHNVIIATLPTGQEYGPGSAGALASQVKRFFPNLWFGLLVGVAAGLPDLSRNRDIRLGECSRKETGQDGFQLLRSSRVLANTETVVRSALGSIRLEALNDAERFLRYYGDIKDEEHPTGTFVDPGQERDSLYELDDGGIARLVERERRQDSKRTRVWYGPIGSGEKLMKNARKRDELRDKYGIIGLEMEAAGTVNRIPVGVIRGVCDYGDEQKNKEWQPYAAAMAAAYAKAVLAKIPPKSPRCDDHDNQILRPSPDEAQAAPKPLDGEQKQALLESLRFDQIDSRHETIRKAHAKTCKWLLRKSEYLDWLDSNKLDDHHGFLWIKGKPGAGKSTLMKFALNNARTRMKDRIIIAFFFNARGDILEKSTTGMYQSLLLQLLERLPNLQSVFDSLGLLSRNGGPQHWSIESLKELFEQAVMGLGSSSLVCLIDALDECNEDQIRDMVSFFEHVGNQTTSAGIAFQVCFSSRHYPYITISRGLHLVLEGQEGHDQDIVSYLDSELKIGHGKLAETIRAELKEKASGVFMWVVLVVRMLQQEHNHGNTHKLLQKLRDIPGDLHELFRDILRRDNHDKDQLLLCIQWVLFAKQPLNLEELYFAILIGVDPEAVSDYDPDEIEEAGMKRFILSSSKGLAEVTRSKKTRTVQFIHESVRDFLLKENGLKEISPDLGANFQGESHERLKQCCLDYMSIGIPGLNIDASLPKASSQAAIDARKSAKRAYPFLDYAVRNILYHADAAEGGGVSQSSFLQAFQLADWIKLDNLFEKHEARRHTQKASLLYLLSEHNLANLIAIHPSNLSCFEVEVERYGPPLLAALSTGSREAVYALLKAQAKTQPLISPLHTLCEQYFRDGNRQSDIGRDFNFSQHRGILSHLAEAGEEIIIAFVFALGEHSADIKPRDKNQGTPLIYATKKGYETIVRMFLDEGVAIETVGRNGRTPLSYAAGNGYEAIVKLLLDHGAVIEAADIHGQTPLSYALTPLSYAAGSNSETKAVVRLLLDHSAAIEGIDKSGQTPGTSEPLSSDIILPTRLWEYIQYEDSEKVQTPAQPDWDISGNALPVPEAASVAPVSIGPRERFDSLKDYSTALAFTEIDQPHSVEAIGQEIRSALFYAKNYKATFELEWDIFEFFEMQVYSRPPHEVFEGVVTLTGSSVDAQAATCAQYLGQTWPSTAGDMVALMERVLEFNRRQSDPISCELSDKTTLYVCVRNSKFLAEAYGNAGTIAEIGQQLAWLGAALRTSPEHSGLVYCTPTISILPNSSPSSQSEFQLHSTGIAFKIGFTTEKIPVPQSTTGQCWHAIFRNPVIVRGYPIPQRAERNIGLEIPLNIMARLAQAAEIHQFRDKVCMKGFSTMLVPIRRTRDILCWHLIYDKDGRRISYLDNDLDQERDIARLDILEHSRHVLGWCSKAKLFVGSSVKHSMLPKPNVGGALAGRSVRRGKTVPGRSTVSVGARESSQLFSDGYVDRLLFLKRHFVLLWDKDDERGWLVSGIIALLLAWRVFLTGPYKSAIEFQSEDFEMSDQILTPMSAFDTLNNDHNQKLPLYSDGTSLKSKIEDLGRLLEILIDHQTDVTEKCDIKLSTKPRGDLEGWEFEDVAVENQDLLHPRVAEIKPHGKGWVDFTRAIQAVTLFGCGFGDIIQPAVTTCSKWASLPTGRFYVAVCVSDLDQVFKEHGFPPDGHIRLSDSLIWHTPAESEFCQCLPGSDQDDCEPVQTAFPLALSLSEPFNPRGNNLPEEGALIFGHSSQFAWIWDDLGYPRKGQLPDLALNSPRDSGTGASLASSETEGQVSRLSKSDTRLMQPPSYKKDSPTASPISEAARRTYPKHVYTVGILCALPKELAAVWALFDEIYNKPQDVPHDRYLFAKMGHCMVVATCLSNYGTIPAASAATAMRDDFGLQFCLLVGIGGGVPCKGKDIRLGDVVVGIQVVQYDLGYRRAGSFHMKEVPLGIPPNFLMDAIKTHLDANPNTARDQLSRLVEEITKFEKLKSYCHQGEDKDVLFEPCSECQSLGESCSRKSQHVPLLRRQRSTLEPEVHYGKIASGNQVIKDAVFRDEQASKLNVICFEMEAAGVANVLPCLVIRGICDYCDVHKNDVWHGYAAATAAAYAKLLLNVMNKTNTDGDSPRHSKRVRKTFAGTKRSWSQCINDDGIGLATAKAFVAASAKRVIIIGRRAKKINSAVAELEKEAASIGSPTVSEGRVCDVSNLESSASLWNLLRDDGIVVDVLVLNAAAVGAIKPLIEIGRDNILKDYDLNFRTNLDFTERLYKQEGKGAGGRKVVVGISTLAIYLWNVVKDRPSYGPSKSAGTLILQQFARAFKPEELQVSIVHPGAVWTDGMGQAGASESTYQCDDVNLSAHFIVWAASPQAEFLHGRLVWANWDVNELKGEAFRKQLDENPSLLTVGVEGLSEATDLAVV</sequence>
<reference evidence="1" key="1">
    <citation type="submission" date="2022-08" db="EMBL/GenBank/DDBJ databases">
        <title>Genome Sequence of Fusarium decemcellulare.</title>
        <authorList>
            <person name="Buettner E."/>
        </authorList>
    </citation>
    <scope>NUCLEOTIDE SEQUENCE</scope>
    <source>
        <strain evidence="1">Babe19</strain>
    </source>
</reference>
<name>A0ACC1SRQ0_9HYPO</name>